<keyword evidence="4 6" id="KW-0472">Membrane</keyword>
<evidence type="ECO:0000256" key="2">
    <source>
        <dbReference type="ARBA" id="ARBA00022692"/>
    </source>
</evidence>
<organism evidence="8">
    <name type="scientific">Guillardia theta (strain CCMP2712)</name>
    <name type="common">Cryptophyte</name>
    <dbReference type="NCBI Taxonomy" id="905079"/>
    <lineage>
        <taxon>Eukaryota</taxon>
        <taxon>Cryptophyceae</taxon>
        <taxon>Pyrenomonadales</taxon>
        <taxon>Geminigeraceae</taxon>
        <taxon>Guillardia</taxon>
    </lineage>
</organism>
<feature type="domain" description="Major facilitator superfamily (MFS) profile" evidence="7">
    <location>
        <begin position="53"/>
        <end position="503"/>
    </location>
</feature>
<feature type="transmembrane region" description="Helical" evidence="6">
    <location>
        <begin position="297"/>
        <end position="318"/>
    </location>
</feature>
<evidence type="ECO:0000256" key="6">
    <source>
        <dbReference type="SAM" id="Phobius"/>
    </source>
</evidence>
<dbReference type="InterPro" id="IPR036259">
    <property type="entry name" value="MFS_trans_sf"/>
</dbReference>
<dbReference type="Proteomes" id="UP000011087">
    <property type="component" value="Unassembled WGS sequence"/>
</dbReference>
<feature type="transmembrane region" description="Helical" evidence="6">
    <location>
        <begin position="98"/>
        <end position="117"/>
    </location>
</feature>
<dbReference type="eggNOG" id="KOG0252">
    <property type="taxonomic scope" value="Eukaryota"/>
</dbReference>
<feature type="region of interest" description="Disordered" evidence="5">
    <location>
        <begin position="1"/>
        <end position="24"/>
    </location>
</feature>
<feature type="transmembrane region" description="Helical" evidence="6">
    <location>
        <begin position="54"/>
        <end position="78"/>
    </location>
</feature>
<dbReference type="GO" id="GO:0016020">
    <property type="term" value="C:membrane"/>
    <property type="evidence" value="ECO:0007669"/>
    <property type="project" value="UniProtKB-SubCell"/>
</dbReference>
<dbReference type="Gene3D" id="1.20.1250.20">
    <property type="entry name" value="MFS general substrate transporter like domains"/>
    <property type="match status" value="1"/>
</dbReference>
<feature type="compositionally biased region" description="Polar residues" evidence="5">
    <location>
        <begin position="527"/>
        <end position="547"/>
    </location>
</feature>
<evidence type="ECO:0000313" key="8">
    <source>
        <dbReference type="EMBL" id="EKX43011.1"/>
    </source>
</evidence>
<evidence type="ECO:0000259" key="7">
    <source>
        <dbReference type="PROSITE" id="PS50850"/>
    </source>
</evidence>
<feature type="transmembrane region" description="Helical" evidence="6">
    <location>
        <begin position="193"/>
        <end position="222"/>
    </location>
</feature>
<keyword evidence="3 6" id="KW-1133">Transmembrane helix</keyword>
<dbReference type="PROSITE" id="PS50850">
    <property type="entry name" value="MFS"/>
    <property type="match status" value="1"/>
</dbReference>
<keyword evidence="2 6" id="KW-0812">Transmembrane</keyword>
<dbReference type="AlphaFoldDB" id="L1J3C0"/>
<proteinExistence type="predicted"/>
<dbReference type="CDD" id="cd17364">
    <property type="entry name" value="MFS_PhT"/>
    <property type="match status" value="1"/>
</dbReference>
<dbReference type="KEGG" id="gtt:GUITHDRAFT_158082"/>
<comment type="subcellular location">
    <subcellularLocation>
        <location evidence="1">Membrane</location>
        <topology evidence="1">Multi-pass membrane protein</topology>
    </subcellularLocation>
</comment>
<feature type="transmembrane region" description="Helical" evidence="6">
    <location>
        <begin position="161"/>
        <end position="181"/>
    </location>
</feature>
<evidence type="ECO:0000313" key="9">
    <source>
        <dbReference type="EnsemblProtists" id="EKX43011"/>
    </source>
</evidence>
<feature type="transmembrane region" description="Helical" evidence="6">
    <location>
        <begin position="129"/>
        <end position="149"/>
    </location>
</feature>
<sequence length="578" mass="62848">MATQYVAAPPAAGPPQGDEKPLKDHVSSKVAAQTILRKIDEDETFFSWKIIQTIIAAGGGFMVDAYDLFVIGLLTKLIGRIYYPDALQYAPSDLPNRSNYALASVALIGTLVGQLTFGHLADLFGRKPVHIVTMVIISIAALCSGMSFGTTGDAVVGTLCMWRFLLGLGIGGIYPLSATVMSETASTKYRGTYISAVFAFQGFGFLLAGTVVIILAAIWMPYPDAGDFLWRTAFALASVPPCITLYYRMIIPETERYEVNVKGDIQTAAKQLGIDNDPTIIKATGLKAKGHTWRSFLDLYGLPLMGCAFSWFLLDIAFYSQGLFQSDVFSIVGWLPAAYTMNAIEETYRIARAQLIISLASIIPGYWFTVATIEIMGRTKIQYMGFFFMTLFMGILAGLYDQLKGEVSNFIALYALTFFFSNWGPNSTTYVLPAEVFPSWFRATAHGICAATGKAGAIVGSYGFGILKDTPKHNAGLKTVLIVLTIVNALGLLTTIPIPETKGKTLEELGREGEDMSSMHTEESQDEPSSAQNVSHTSPFKSTDPNGKVTSNHLKVSSFILDAWAIRDIITSVTQVTS</sequence>
<accession>L1J3C0</accession>
<evidence type="ECO:0000256" key="3">
    <source>
        <dbReference type="ARBA" id="ARBA00022989"/>
    </source>
</evidence>
<dbReference type="EnsemblProtists" id="EKX43011">
    <property type="protein sequence ID" value="EKX43011"/>
    <property type="gene ID" value="GUITHDRAFT_158082"/>
</dbReference>
<dbReference type="OMA" id="FKVARFQ"/>
<evidence type="ECO:0000256" key="5">
    <source>
        <dbReference type="SAM" id="MobiDB-lite"/>
    </source>
</evidence>
<dbReference type="HOGENOM" id="CLU_001265_46_14_1"/>
<evidence type="ECO:0000256" key="1">
    <source>
        <dbReference type="ARBA" id="ARBA00004141"/>
    </source>
</evidence>
<keyword evidence="10" id="KW-1185">Reference proteome</keyword>
<dbReference type="OrthoDB" id="433512at2759"/>
<dbReference type="GO" id="GO:0022857">
    <property type="term" value="F:transmembrane transporter activity"/>
    <property type="evidence" value="ECO:0007669"/>
    <property type="project" value="InterPro"/>
</dbReference>
<dbReference type="Pfam" id="PF00083">
    <property type="entry name" value="Sugar_tr"/>
    <property type="match status" value="1"/>
</dbReference>
<reference evidence="10" key="2">
    <citation type="submission" date="2012-11" db="EMBL/GenBank/DDBJ databases">
        <authorList>
            <person name="Kuo A."/>
            <person name="Curtis B.A."/>
            <person name="Tanifuji G."/>
            <person name="Burki F."/>
            <person name="Gruber A."/>
            <person name="Irimia M."/>
            <person name="Maruyama S."/>
            <person name="Arias M.C."/>
            <person name="Ball S.G."/>
            <person name="Gile G.H."/>
            <person name="Hirakawa Y."/>
            <person name="Hopkins J.F."/>
            <person name="Rensing S.A."/>
            <person name="Schmutz J."/>
            <person name="Symeonidi A."/>
            <person name="Elias M."/>
            <person name="Eveleigh R.J."/>
            <person name="Herman E.K."/>
            <person name="Klute M.J."/>
            <person name="Nakayama T."/>
            <person name="Obornik M."/>
            <person name="Reyes-Prieto A."/>
            <person name="Armbrust E.V."/>
            <person name="Aves S.J."/>
            <person name="Beiko R.G."/>
            <person name="Coutinho P."/>
            <person name="Dacks J.B."/>
            <person name="Durnford D.G."/>
            <person name="Fast N.M."/>
            <person name="Green B.R."/>
            <person name="Grisdale C."/>
            <person name="Hempe F."/>
            <person name="Henrissat B."/>
            <person name="Hoppner M.P."/>
            <person name="Ishida K.-I."/>
            <person name="Kim E."/>
            <person name="Koreny L."/>
            <person name="Kroth P.G."/>
            <person name="Liu Y."/>
            <person name="Malik S.-B."/>
            <person name="Maier U.G."/>
            <person name="McRose D."/>
            <person name="Mock T."/>
            <person name="Neilson J.A."/>
            <person name="Onodera N.T."/>
            <person name="Poole A.M."/>
            <person name="Pritham E.J."/>
            <person name="Richards T.A."/>
            <person name="Rocap G."/>
            <person name="Roy S.W."/>
            <person name="Sarai C."/>
            <person name="Schaack S."/>
            <person name="Shirato S."/>
            <person name="Slamovits C.H."/>
            <person name="Spencer D.F."/>
            <person name="Suzuki S."/>
            <person name="Worden A.Z."/>
            <person name="Zauner S."/>
            <person name="Barry K."/>
            <person name="Bell C."/>
            <person name="Bharti A.K."/>
            <person name="Crow J.A."/>
            <person name="Grimwood J."/>
            <person name="Kramer R."/>
            <person name="Lindquist E."/>
            <person name="Lucas S."/>
            <person name="Salamov A."/>
            <person name="McFadden G.I."/>
            <person name="Lane C.E."/>
            <person name="Keeling P.J."/>
            <person name="Gray M.W."/>
            <person name="Grigoriev I.V."/>
            <person name="Archibald J.M."/>
        </authorList>
    </citation>
    <scope>NUCLEOTIDE SEQUENCE</scope>
    <source>
        <strain evidence="10">CCMP2712</strain>
    </source>
</reference>
<feature type="transmembrane region" description="Helical" evidence="6">
    <location>
        <begin position="445"/>
        <end position="467"/>
    </location>
</feature>
<feature type="transmembrane region" description="Helical" evidence="6">
    <location>
        <begin position="356"/>
        <end position="375"/>
    </location>
</feature>
<feature type="region of interest" description="Disordered" evidence="5">
    <location>
        <begin position="511"/>
        <end position="547"/>
    </location>
</feature>
<reference evidence="8 10" key="1">
    <citation type="journal article" date="2012" name="Nature">
        <title>Algal genomes reveal evolutionary mosaicism and the fate of nucleomorphs.</title>
        <authorList>
            <consortium name="DOE Joint Genome Institute"/>
            <person name="Curtis B.A."/>
            <person name="Tanifuji G."/>
            <person name="Burki F."/>
            <person name="Gruber A."/>
            <person name="Irimia M."/>
            <person name="Maruyama S."/>
            <person name="Arias M.C."/>
            <person name="Ball S.G."/>
            <person name="Gile G.H."/>
            <person name="Hirakawa Y."/>
            <person name="Hopkins J.F."/>
            <person name="Kuo A."/>
            <person name="Rensing S.A."/>
            <person name="Schmutz J."/>
            <person name="Symeonidi A."/>
            <person name="Elias M."/>
            <person name="Eveleigh R.J."/>
            <person name="Herman E.K."/>
            <person name="Klute M.J."/>
            <person name="Nakayama T."/>
            <person name="Obornik M."/>
            <person name="Reyes-Prieto A."/>
            <person name="Armbrust E.V."/>
            <person name="Aves S.J."/>
            <person name="Beiko R.G."/>
            <person name="Coutinho P."/>
            <person name="Dacks J.B."/>
            <person name="Durnford D.G."/>
            <person name="Fast N.M."/>
            <person name="Green B.R."/>
            <person name="Grisdale C.J."/>
            <person name="Hempel F."/>
            <person name="Henrissat B."/>
            <person name="Hoppner M.P."/>
            <person name="Ishida K."/>
            <person name="Kim E."/>
            <person name="Koreny L."/>
            <person name="Kroth P.G."/>
            <person name="Liu Y."/>
            <person name="Malik S.B."/>
            <person name="Maier U.G."/>
            <person name="McRose D."/>
            <person name="Mock T."/>
            <person name="Neilson J.A."/>
            <person name="Onodera N.T."/>
            <person name="Poole A.M."/>
            <person name="Pritham E.J."/>
            <person name="Richards T.A."/>
            <person name="Rocap G."/>
            <person name="Roy S.W."/>
            <person name="Sarai C."/>
            <person name="Schaack S."/>
            <person name="Shirato S."/>
            <person name="Slamovits C.H."/>
            <person name="Spencer D.F."/>
            <person name="Suzuki S."/>
            <person name="Worden A.Z."/>
            <person name="Zauner S."/>
            <person name="Barry K."/>
            <person name="Bell C."/>
            <person name="Bharti A.K."/>
            <person name="Crow J.A."/>
            <person name="Grimwood J."/>
            <person name="Kramer R."/>
            <person name="Lindquist E."/>
            <person name="Lucas S."/>
            <person name="Salamov A."/>
            <person name="McFadden G.I."/>
            <person name="Lane C.E."/>
            <person name="Keeling P.J."/>
            <person name="Gray M.W."/>
            <person name="Grigoriev I.V."/>
            <person name="Archibald J.M."/>
        </authorList>
    </citation>
    <scope>NUCLEOTIDE SEQUENCE</scope>
    <source>
        <strain evidence="8 10">CCMP2712</strain>
    </source>
</reference>
<feature type="transmembrane region" description="Helical" evidence="6">
    <location>
        <begin position="407"/>
        <end position="425"/>
    </location>
</feature>
<dbReference type="EMBL" id="JH993013">
    <property type="protein sequence ID" value="EKX43011.1"/>
    <property type="molecule type" value="Genomic_DNA"/>
</dbReference>
<dbReference type="PANTHER" id="PTHR24064">
    <property type="entry name" value="SOLUTE CARRIER FAMILY 22 MEMBER"/>
    <property type="match status" value="1"/>
</dbReference>
<name>L1J3C0_GUITC</name>
<feature type="transmembrane region" description="Helical" evidence="6">
    <location>
        <begin position="324"/>
        <end position="344"/>
    </location>
</feature>
<gene>
    <name evidence="8" type="ORF">GUITHDRAFT_158082</name>
</gene>
<protein>
    <recommendedName>
        <fullName evidence="7">Major facilitator superfamily (MFS) profile domain-containing protein</fullName>
    </recommendedName>
</protein>
<dbReference type="InterPro" id="IPR020846">
    <property type="entry name" value="MFS_dom"/>
</dbReference>
<feature type="transmembrane region" description="Helical" evidence="6">
    <location>
        <begin position="228"/>
        <end position="247"/>
    </location>
</feature>
<reference evidence="9" key="3">
    <citation type="submission" date="2016-03" db="UniProtKB">
        <authorList>
            <consortium name="EnsemblProtists"/>
        </authorList>
    </citation>
    <scope>IDENTIFICATION</scope>
</reference>
<dbReference type="STRING" id="905079.L1J3C0"/>
<dbReference type="RefSeq" id="XP_005829991.1">
    <property type="nucleotide sequence ID" value="XM_005829934.1"/>
</dbReference>
<feature type="transmembrane region" description="Helical" evidence="6">
    <location>
        <begin position="381"/>
        <end position="400"/>
    </location>
</feature>
<dbReference type="InterPro" id="IPR005828">
    <property type="entry name" value="MFS_sugar_transport-like"/>
</dbReference>
<dbReference type="PaxDb" id="55529-EKX43011"/>
<dbReference type="GeneID" id="17299718"/>
<evidence type="ECO:0000256" key="4">
    <source>
        <dbReference type="ARBA" id="ARBA00023136"/>
    </source>
</evidence>
<feature type="transmembrane region" description="Helical" evidence="6">
    <location>
        <begin position="479"/>
        <end position="498"/>
    </location>
</feature>
<evidence type="ECO:0000313" key="10">
    <source>
        <dbReference type="Proteomes" id="UP000011087"/>
    </source>
</evidence>
<dbReference type="SUPFAM" id="SSF103473">
    <property type="entry name" value="MFS general substrate transporter"/>
    <property type="match status" value="1"/>
</dbReference>